<protein>
    <submittedName>
        <fullName evidence="1">Uncharacterized protein</fullName>
    </submittedName>
</protein>
<evidence type="ECO:0000313" key="1">
    <source>
        <dbReference type="EMBL" id="MPM54992.1"/>
    </source>
</evidence>
<accession>A0A645AP12</accession>
<gene>
    <name evidence="1" type="ORF">SDC9_101777</name>
</gene>
<organism evidence="1">
    <name type="scientific">bioreactor metagenome</name>
    <dbReference type="NCBI Taxonomy" id="1076179"/>
    <lineage>
        <taxon>unclassified sequences</taxon>
        <taxon>metagenomes</taxon>
        <taxon>ecological metagenomes</taxon>
    </lineage>
</organism>
<comment type="caution">
    <text evidence="1">The sequence shown here is derived from an EMBL/GenBank/DDBJ whole genome shotgun (WGS) entry which is preliminary data.</text>
</comment>
<reference evidence="1" key="1">
    <citation type="submission" date="2019-08" db="EMBL/GenBank/DDBJ databases">
        <authorList>
            <person name="Kucharzyk K."/>
            <person name="Murdoch R.W."/>
            <person name="Higgins S."/>
            <person name="Loffler F."/>
        </authorList>
    </citation>
    <scope>NUCLEOTIDE SEQUENCE</scope>
</reference>
<sequence length="81" mass="9108">MDCEPLGDVASTVTTLIQGNPELELIYRYRTEAGQKLLSTQEMRQMLGDEVPLNSPEVLAWAKAFLEDGELEPFDPEEPLK</sequence>
<dbReference type="AlphaFoldDB" id="A0A645AP12"/>
<dbReference type="EMBL" id="VSSQ01015061">
    <property type="protein sequence ID" value="MPM54992.1"/>
    <property type="molecule type" value="Genomic_DNA"/>
</dbReference>
<proteinExistence type="predicted"/>
<name>A0A645AP12_9ZZZZ</name>